<dbReference type="Pfam" id="PF17803">
    <property type="entry name" value="Cadherin_4"/>
    <property type="match status" value="1"/>
</dbReference>
<gene>
    <name evidence="5" type="ORF">G3436_23450</name>
</gene>
<proteinExistence type="predicted"/>
<keyword evidence="6" id="KW-1185">Reference proteome</keyword>
<dbReference type="Proteomes" id="UP000482634">
    <property type="component" value="Unassembled WGS sequence"/>
</dbReference>
<dbReference type="RefSeq" id="WP_163950076.1">
    <property type="nucleotide sequence ID" value="NZ_JAAHBU010000424.1"/>
</dbReference>
<protein>
    <submittedName>
        <fullName evidence="5">Uncharacterized protein</fullName>
    </submittedName>
</protein>
<sequence>MAGSVYWQSGSSPKLLSSTPGDDTLNVAPAANIVLTFDRAVIQGSGTIQIVRLSDGQITTISASEVQVSGSGTIWTINPSSNLEPGTAYAVRISPKAFIATDGKAYEGIANNTTLNFTTSSVLAPVIGNLNGDSVTYVEDSAYVLLDASGNATVSDADSANFNGGKLTVQITSGRVNGEDVLFIRDQGAGANQIAISSASIMYNGLVIGTFTGGSNGIPLVVTFTSNANATTVAALVQNLAYRNANTVEPSTASRSVSISMDDGAGGSSAVSVVALSVQSVNDAPVVNVTATHPTYTENTSAVQLFNGATINTVEPGQKVTQMTFTVTTVYNGAAEKLVIDGSDVTLTNGTSVVTTNNGTVVTVSVISGIASVTLTSSSGLDAATAQTLLNTMAYRNDSESPNTSNRVVTLSSVSDNGGSANGGVPTAAIGIFSTVTVVGINDAPVLSGGPYSLPSTNEDTTGTGTRVSTLLTNYTMVDADVGALRGIAVYGKSGNGTWQYSTDNATWTDFGAVSSTSALLLASTTYLRYVPDGANGETASLNFRGWDQTSGTASLNGVRGVSDTTSNGGTTAFSAGTAVANQVVTSVNDAPVLTGVSPALNGITETAINNGGSTVLSLLGGVTDIDNSAVKGMAITGLTATYGKWQYSLDAGVTWGDVGIVSTSSALILTAQNLVRFVPDSLHGETATITYKAWDQSSNAGLQGVKVNVTTSGGTSAYSTATDTASVVVTAANDAPTLTGSGGSAAWTEGNTTPSIPVVVDSGLTITDTDGPGIASATARISGNYSNGQDVLALVSNPATMGNIIGTWDAATGTLTLTSAGNQASMAQFQAALRAVTFNNLSDTPSVLTRTVQFQVNDGNLDSSVVTGTVTLADVDDTPVINAPASTQVLEDVASVINQISISDPDSVNVYMTLSVTSGTLSATSAPA</sequence>
<feature type="domain" description="SbsA Ig-like" evidence="3">
    <location>
        <begin position="12"/>
        <end position="119"/>
    </location>
</feature>
<dbReference type="AlphaFoldDB" id="A0A6B3P3E6"/>
<evidence type="ECO:0000313" key="5">
    <source>
        <dbReference type="EMBL" id="NER66274.1"/>
    </source>
</evidence>
<keyword evidence="1" id="KW-0732">Signal</keyword>
<feature type="domain" description="RapA2 cadherin-like" evidence="4">
    <location>
        <begin position="435"/>
        <end position="509"/>
    </location>
</feature>
<organism evidence="5 6">
    <name type="scientific">Pseudomonas brassicae</name>
    <dbReference type="NCBI Taxonomy" id="2708063"/>
    <lineage>
        <taxon>Bacteria</taxon>
        <taxon>Pseudomonadati</taxon>
        <taxon>Pseudomonadota</taxon>
        <taxon>Gammaproteobacteria</taxon>
        <taxon>Pseudomonadales</taxon>
        <taxon>Pseudomonadaceae</taxon>
        <taxon>Pseudomonas</taxon>
    </lineage>
</organism>
<evidence type="ECO:0000313" key="6">
    <source>
        <dbReference type="Proteomes" id="UP000482634"/>
    </source>
</evidence>
<comment type="caution">
    <text evidence="5">The sequence shown here is derived from an EMBL/GenBank/DDBJ whole genome shotgun (WGS) entry which is preliminary data.</text>
</comment>
<dbReference type="InterPro" id="IPR014755">
    <property type="entry name" value="Cu-Rt/internalin_Ig-like"/>
</dbReference>
<dbReference type="InterPro" id="IPR040853">
    <property type="entry name" value="RapA2_cadherin-like"/>
</dbReference>
<evidence type="ECO:0000256" key="1">
    <source>
        <dbReference type="ARBA" id="ARBA00022729"/>
    </source>
</evidence>
<feature type="region of interest" description="Disordered" evidence="2">
    <location>
        <begin position="1"/>
        <end position="21"/>
    </location>
</feature>
<dbReference type="Gene3D" id="2.60.40.1220">
    <property type="match status" value="1"/>
</dbReference>
<evidence type="ECO:0000259" key="3">
    <source>
        <dbReference type="Pfam" id="PF13205"/>
    </source>
</evidence>
<reference evidence="5 6" key="1">
    <citation type="submission" date="2020-02" db="EMBL/GenBank/DDBJ databases">
        <title>Broccoli isolated Pseudomonas sp.</title>
        <authorList>
            <person name="Fujikawa T."/>
            <person name="Sawada H."/>
        </authorList>
    </citation>
    <scope>NUCLEOTIDE SEQUENCE [LARGE SCALE GENOMIC DNA]</scope>
    <source>
        <strain evidence="5 6">MAFF212427</strain>
    </source>
</reference>
<accession>A0A6B3P3E6</accession>
<evidence type="ECO:0000256" key="2">
    <source>
        <dbReference type="SAM" id="MobiDB-lite"/>
    </source>
</evidence>
<evidence type="ECO:0000259" key="4">
    <source>
        <dbReference type="Pfam" id="PF17803"/>
    </source>
</evidence>
<dbReference type="Pfam" id="PF13205">
    <property type="entry name" value="Big_5"/>
    <property type="match status" value="1"/>
</dbReference>
<dbReference type="EMBL" id="JAAHBU010000424">
    <property type="protein sequence ID" value="NER66274.1"/>
    <property type="molecule type" value="Genomic_DNA"/>
</dbReference>
<dbReference type="InterPro" id="IPR032812">
    <property type="entry name" value="SbsA_Ig"/>
</dbReference>
<name>A0A6B3P3E6_9PSED</name>